<dbReference type="AlphaFoldDB" id="A0A0F9GV31"/>
<reference evidence="1" key="1">
    <citation type="journal article" date="2015" name="Nature">
        <title>Complex archaea that bridge the gap between prokaryotes and eukaryotes.</title>
        <authorList>
            <person name="Spang A."/>
            <person name="Saw J.H."/>
            <person name="Jorgensen S.L."/>
            <person name="Zaremba-Niedzwiedzka K."/>
            <person name="Martijn J."/>
            <person name="Lind A.E."/>
            <person name="van Eijk R."/>
            <person name="Schleper C."/>
            <person name="Guy L."/>
            <person name="Ettema T.J."/>
        </authorList>
    </citation>
    <scope>NUCLEOTIDE SEQUENCE</scope>
</reference>
<organism evidence="1">
    <name type="scientific">marine sediment metagenome</name>
    <dbReference type="NCBI Taxonomy" id="412755"/>
    <lineage>
        <taxon>unclassified sequences</taxon>
        <taxon>metagenomes</taxon>
        <taxon>ecological metagenomes</taxon>
    </lineage>
</organism>
<evidence type="ECO:0000313" key="1">
    <source>
        <dbReference type="EMBL" id="KKL66962.1"/>
    </source>
</evidence>
<name>A0A0F9GV31_9ZZZZ</name>
<sequence length="141" mass="15411">MANIGEITEVINATQVHLDLGLDRFILMQDLDFSIVRPESREATDAGAIYFYGQDQNEFTSTLVLSGPEISTFVGYTVIDVNGALPQNDFKIVYQPKTGSLITITVTCAVPKVEFLKPAEGGTMCNVTFRILEEVTAADIT</sequence>
<gene>
    <name evidence="1" type="ORF">LCGC14_2139730</name>
</gene>
<protein>
    <submittedName>
        <fullName evidence="1">Uncharacterized protein</fullName>
    </submittedName>
</protein>
<accession>A0A0F9GV31</accession>
<dbReference type="EMBL" id="LAZR01027035">
    <property type="protein sequence ID" value="KKL66962.1"/>
    <property type="molecule type" value="Genomic_DNA"/>
</dbReference>
<comment type="caution">
    <text evidence="1">The sequence shown here is derived from an EMBL/GenBank/DDBJ whole genome shotgun (WGS) entry which is preliminary data.</text>
</comment>
<proteinExistence type="predicted"/>